<dbReference type="EMBL" id="AZIM01004116">
    <property type="protein sequence ID" value="ETE61183.1"/>
    <property type="molecule type" value="Genomic_DNA"/>
</dbReference>
<keyword evidence="3" id="KW-1185">Reference proteome</keyword>
<gene>
    <name evidence="2" type="ORF">L345_13065</name>
</gene>
<feature type="non-terminal residue" evidence="2">
    <location>
        <position position="1"/>
    </location>
</feature>
<accession>V8NHR4</accession>
<name>V8NHR4_OPHHA</name>
<evidence type="ECO:0000256" key="1">
    <source>
        <dbReference type="SAM" id="MobiDB-lite"/>
    </source>
</evidence>
<evidence type="ECO:0000313" key="2">
    <source>
        <dbReference type="EMBL" id="ETE61183.1"/>
    </source>
</evidence>
<proteinExistence type="predicted"/>
<protein>
    <submittedName>
        <fullName evidence="2">Uncharacterized protein</fullName>
    </submittedName>
</protein>
<organism evidence="2 3">
    <name type="scientific">Ophiophagus hannah</name>
    <name type="common">King cobra</name>
    <name type="synonym">Naja hannah</name>
    <dbReference type="NCBI Taxonomy" id="8665"/>
    <lineage>
        <taxon>Eukaryota</taxon>
        <taxon>Metazoa</taxon>
        <taxon>Chordata</taxon>
        <taxon>Craniata</taxon>
        <taxon>Vertebrata</taxon>
        <taxon>Euteleostomi</taxon>
        <taxon>Lepidosauria</taxon>
        <taxon>Squamata</taxon>
        <taxon>Bifurcata</taxon>
        <taxon>Unidentata</taxon>
        <taxon>Episquamata</taxon>
        <taxon>Toxicofera</taxon>
        <taxon>Serpentes</taxon>
        <taxon>Colubroidea</taxon>
        <taxon>Elapidae</taxon>
        <taxon>Elapinae</taxon>
        <taxon>Ophiophagus</taxon>
    </lineage>
</organism>
<dbReference type="AlphaFoldDB" id="V8NHR4"/>
<feature type="region of interest" description="Disordered" evidence="1">
    <location>
        <begin position="1"/>
        <end position="86"/>
    </location>
</feature>
<evidence type="ECO:0000313" key="3">
    <source>
        <dbReference type="Proteomes" id="UP000018936"/>
    </source>
</evidence>
<sequence length="242" mass="26806">MAGRKRRAQMDEKKERRKKEGRREKRKRLREEGREGRKEGEREEERKEKTEKQREGRREREEGKEGGKEGKAQPTPGSQPEKCGPSSILAAFSSEMFSYSLHEGQRHGPLTCGFICSSGLQNLEKSRSNSSLSFANKELSTCPAEITLLCKLNCRWGKAELEAELHSNGAGTLKGPNAYSFCSTAHKVCLLRSRRRPGVGCLKGVKDGGISHRGGESKTGPSLLHKRPGSQGEILMGGQPKS</sequence>
<comment type="caution">
    <text evidence="2">The sequence shown here is derived from an EMBL/GenBank/DDBJ whole genome shotgun (WGS) entry which is preliminary data.</text>
</comment>
<feature type="region of interest" description="Disordered" evidence="1">
    <location>
        <begin position="210"/>
        <end position="242"/>
    </location>
</feature>
<reference evidence="2 3" key="1">
    <citation type="journal article" date="2013" name="Proc. Natl. Acad. Sci. U.S.A.">
        <title>The king cobra genome reveals dynamic gene evolution and adaptation in the snake venom system.</title>
        <authorList>
            <person name="Vonk F.J."/>
            <person name="Casewell N.R."/>
            <person name="Henkel C.V."/>
            <person name="Heimberg A.M."/>
            <person name="Jansen H.J."/>
            <person name="McCleary R.J."/>
            <person name="Kerkkamp H.M."/>
            <person name="Vos R.A."/>
            <person name="Guerreiro I."/>
            <person name="Calvete J.J."/>
            <person name="Wuster W."/>
            <person name="Woods A.E."/>
            <person name="Logan J.M."/>
            <person name="Harrison R.A."/>
            <person name="Castoe T.A."/>
            <person name="de Koning A.P."/>
            <person name="Pollock D.D."/>
            <person name="Yandell M."/>
            <person name="Calderon D."/>
            <person name="Renjifo C."/>
            <person name="Currier R.B."/>
            <person name="Salgado D."/>
            <person name="Pla D."/>
            <person name="Sanz L."/>
            <person name="Hyder A.S."/>
            <person name="Ribeiro J.M."/>
            <person name="Arntzen J.W."/>
            <person name="van den Thillart G.E."/>
            <person name="Boetzer M."/>
            <person name="Pirovano W."/>
            <person name="Dirks R.P."/>
            <person name="Spaink H.P."/>
            <person name="Duboule D."/>
            <person name="McGlinn E."/>
            <person name="Kini R.M."/>
            <person name="Richardson M.K."/>
        </authorList>
    </citation>
    <scope>NUCLEOTIDE SEQUENCE</scope>
    <source>
        <tissue evidence="2">Blood</tissue>
    </source>
</reference>
<dbReference type="Proteomes" id="UP000018936">
    <property type="component" value="Unassembled WGS sequence"/>
</dbReference>
<feature type="compositionally biased region" description="Basic residues" evidence="1">
    <location>
        <begin position="15"/>
        <end position="28"/>
    </location>
</feature>
<feature type="compositionally biased region" description="Basic and acidic residues" evidence="1">
    <location>
        <begin position="29"/>
        <end position="71"/>
    </location>
</feature>